<evidence type="ECO:0008006" key="5">
    <source>
        <dbReference type="Google" id="ProtNLM"/>
    </source>
</evidence>
<dbReference type="InterPro" id="IPR005297">
    <property type="entry name" value="Lipoprotein_repeat"/>
</dbReference>
<evidence type="ECO:0000256" key="2">
    <source>
        <dbReference type="SAM" id="SignalP"/>
    </source>
</evidence>
<feature type="region of interest" description="Disordered" evidence="1">
    <location>
        <begin position="35"/>
        <end position="61"/>
    </location>
</feature>
<dbReference type="Proteomes" id="UP000606115">
    <property type="component" value="Unassembled WGS sequence"/>
</dbReference>
<protein>
    <recommendedName>
        <fullName evidence="5">Lipoprotein</fullName>
    </recommendedName>
</protein>
<dbReference type="PANTHER" id="PTHR39335">
    <property type="entry name" value="BLL4220 PROTEIN"/>
    <property type="match status" value="1"/>
</dbReference>
<dbReference type="RefSeq" id="WP_188684201.1">
    <property type="nucleotide sequence ID" value="NZ_BMKX01000002.1"/>
</dbReference>
<feature type="compositionally biased region" description="Polar residues" evidence="1">
    <location>
        <begin position="49"/>
        <end position="61"/>
    </location>
</feature>
<organism evidence="3 4">
    <name type="scientific">Glutamicibacter ardleyensis</name>
    <dbReference type="NCBI Taxonomy" id="225894"/>
    <lineage>
        <taxon>Bacteria</taxon>
        <taxon>Bacillati</taxon>
        <taxon>Actinomycetota</taxon>
        <taxon>Actinomycetes</taxon>
        <taxon>Micrococcales</taxon>
        <taxon>Micrococcaceae</taxon>
        <taxon>Glutamicibacter</taxon>
    </lineage>
</organism>
<feature type="chain" id="PRO_5047128082" description="Lipoprotein" evidence="2">
    <location>
        <begin position="25"/>
        <end position="172"/>
    </location>
</feature>
<dbReference type="PROSITE" id="PS51257">
    <property type="entry name" value="PROKAR_LIPOPROTEIN"/>
    <property type="match status" value="1"/>
</dbReference>
<keyword evidence="4" id="KW-1185">Reference proteome</keyword>
<proteinExistence type="predicted"/>
<sequence length="172" mass="17411">MNKINRRKIIAPTAVLFGAALLLAGCGGGAGTDGGNDGGPYSGDKSASEAPQESTSGADLGVASTSLGDVVVDANGMTLYYFTKDTAGATTSACTGECLVNWPIATTTSDSPTLEGVTGEVGTIPSPEGEMHLTLNGMPLYTFIKDTKPGDVTGQGVNDVWYVVAPDGTMIQ</sequence>
<name>A0ABQ2DDB8_9MICC</name>
<comment type="caution">
    <text evidence="3">The sequence shown here is derived from an EMBL/GenBank/DDBJ whole genome shotgun (WGS) entry which is preliminary data.</text>
</comment>
<dbReference type="Pfam" id="PF03640">
    <property type="entry name" value="Lipoprotein_15"/>
    <property type="match status" value="2"/>
</dbReference>
<reference evidence="4" key="1">
    <citation type="journal article" date="2019" name="Int. J. Syst. Evol. Microbiol.">
        <title>The Global Catalogue of Microorganisms (GCM) 10K type strain sequencing project: providing services to taxonomists for standard genome sequencing and annotation.</title>
        <authorList>
            <consortium name="The Broad Institute Genomics Platform"/>
            <consortium name="The Broad Institute Genome Sequencing Center for Infectious Disease"/>
            <person name="Wu L."/>
            <person name="Ma J."/>
        </authorList>
    </citation>
    <scope>NUCLEOTIDE SEQUENCE [LARGE SCALE GENOMIC DNA]</scope>
    <source>
        <strain evidence="4">CGMCC 1.3685</strain>
    </source>
</reference>
<evidence type="ECO:0000313" key="3">
    <source>
        <dbReference type="EMBL" id="GGJ53538.1"/>
    </source>
</evidence>
<gene>
    <name evidence="3" type="ORF">GCM10007173_10100</name>
</gene>
<accession>A0ABQ2DDB8</accession>
<keyword evidence="2" id="KW-0732">Signal</keyword>
<evidence type="ECO:0000256" key="1">
    <source>
        <dbReference type="SAM" id="MobiDB-lite"/>
    </source>
</evidence>
<dbReference type="EMBL" id="BMKX01000002">
    <property type="protein sequence ID" value="GGJ53538.1"/>
    <property type="molecule type" value="Genomic_DNA"/>
</dbReference>
<feature type="signal peptide" evidence="2">
    <location>
        <begin position="1"/>
        <end position="24"/>
    </location>
</feature>
<evidence type="ECO:0000313" key="4">
    <source>
        <dbReference type="Proteomes" id="UP000606115"/>
    </source>
</evidence>
<dbReference type="GeneID" id="303303404"/>
<dbReference type="PANTHER" id="PTHR39335:SF1">
    <property type="entry name" value="BLL4220 PROTEIN"/>
    <property type="match status" value="1"/>
</dbReference>